<dbReference type="RefSeq" id="WP_022463789.1">
    <property type="nucleotide sequence ID" value="NZ_JACRSX010000019.1"/>
</dbReference>
<dbReference type="SMART" id="SM00471">
    <property type="entry name" value="HDc"/>
    <property type="match status" value="1"/>
</dbReference>
<dbReference type="CDD" id="cd00077">
    <property type="entry name" value="HDc"/>
    <property type="match status" value="1"/>
</dbReference>
<dbReference type="CDD" id="cd04492">
    <property type="entry name" value="YhaM_OBF_like"/>
    <property type="match status" value="1"/>
</dbReference>
<dbReference type="InterPro" id="IPR006674">
    <property type="entry name" value="HD_domain"/>
</dbReference>
<dbReference type="EMBL" id="JACRSX010000019">
    <property type="protein sequence ID" value="MBC8563283.1"/>
    <property type="molecule type" value="Genomic_DNA"/>
</dbReference>
<feature type="domain" description="HD/PDEase" evidence="2">
    <location>
        <begin position="156"/>
        <end position="289"/>
    </location>
</feature>
<keyword evidence="1" id="KW-0378">Hydrolase</keyword>
<dbReference type="InterPro" id="IPR050798">
    <property type="entry name" value="YhaM_exoribonuc/phosphodiest"/>
</dbReference>
<name>A0ABR7N3T7_9FIRM</name>
<organism evidence="3 4">
    <name type="scientific">Jutongia huaianensis</name>
    <dbReference type="NCBI Taxonomy" id="2763668"/>
    <lineage>
        <taxon>Bacteria</taxon>
        <taxon>Bacillati</taxon>
        <taxon>Bacillota</taxon>
        <taxon>Clostridia</taxon>
        <taxon>Lachnospirales</taxon>
        <taxon>Lachnospiraceae</taxon>
        <taxon>Jutongia</taxon>
    </lineage>
</organism>
<gene>
    <name evidence="3" type="ORF">H8704_11720</name>
</gene>
<dbReference type="Pfam" id="PF01966">
    <property type="entry name" value="HD"/>
    <property type="match status" value="1"/>
</dbReference>
<evidence type="ECO:0000259" key="2">
    <source>
        <dbReference type="SMART" id="SM00471"/>
    </source>
</evidence>
<comment type="caution">
    <text evidence="3">The sequence shown here is derived from an EMBL/GenBank/DDBJ whole genome shotgun (WGS) entry which is preliminary data.</text>
</comment>
<dbReference type="InterPro" id="IPR003607">
    <property type="entry name" value="HD/PDEase_dom"/>
</dbReference>
<protein>
    <submittedName>
        <fullName evidence="3">HD domain-containing protein</fullName>
    </submittedName>
</protein>
<proteinExistence type="predicted"/>
<accession>A0ABR7N3T7</accession>
<dbReference type="PANTHER" id="PTHR37294">
    <property type="entry name" value="3'-5' EXORIBONUCLEASE YHAM"/>
    <property type="match status" value="1"/>
</dbReference>
<reference evidence="3 4" key="1">
    <citation type="submission" date="2020-08" db="EMBL/GenBank/DDBJ databases">
        <title>Genome public.</title>
        <authorList>
            <person name="Liu C."/>
            <person name="Sun Q."/>
        </authorList>
    </citation>
    <scope>NUCLEOTIDE SEQUENCE [LARGE SCALE GENOMIC DNA]</scope>
    <source>
        <strain evidence="3 4">NSJ-37</strain>
    </source>
</reference>
<evidence type="ECO:0000313" key="3">
    <source>
        <dbReference type="EMBL" id="MBC8563283.1"/>
    </source>
</evidence>
<dbReference type="SUPFAM" id="SSF109604">
    <property type="entry name" value="HD-domain/PDEase-like"/>
    <property type="match status" value="1"/>
</dbReference>
<dbReference type="Gene3D" id="1.10.3210.10">
    <property type="entry name" value="Hypothetical protein af1432"/>
    <property type="match status" value="1"/>
</dbReference>
<dbReference type="PANTHER" id="PTHR37294:SF1">
    <property type="entry name" value="3'-5' EXORIBONUCLEASE YHAM"/>
    <property type="match status" value="1"/>
</dbReference>
<sequence>MYYINEYKEGDKFTGIYLCKSKQILKTKAGKTYYSLLLQDKTGVIDAKIWELNNGIADFDAMDFVMTDGMVTSFQGARQVNIRRLRKAEEGEYDPAEYIPSSKYDIEEMYRELCEMIATIKEPHLKQLTENTFLKDAAFIKEFKVHSAAKSVHHGFVGGLLQHTLAVTRLCDFMAANYPVLDRDLLLTAAIFHDFAKVYEISSFPTNDYTDDGQLLGHIFMGAEKIGQKIQEVPGFPTVLASELRHCILSHHGELEFGSPKKPALAEAIALSFADNTDAKLETITEIYDKAEPTTEWLGFSRYVDSNVRQSSGYVQKKKMDKGV</sequence>
<evidence type="ECO:0000313" key="4">
    <source>
        <dbReference type="Proteomes" id="UP000606193"/>
    </source>
</evidence>
<evidence type="ECO:0000256" key="1">
    <source>
        <dbReference type="ARBA" id="ARBA00022801"/>
    </source>
</evidence>
<dbReference type="Proteomes" id="UP000606193">
    <property type="component" value="Unassembled WGS sequence"/>
</dbReference>
<keyword evidence="4" id="KW-1185">Reference proteome</keyword>